<organism evidence="2 3">
    <name type="scientific">Candidatus Avacidaminococcus intestinavium</name>
    <dbReference type="NCBI Taxonomy" id="2840684"/>
    <lineage>
        <taxon>Bacteria</taxon>
        <taxon>Bacillati</taxon>
        <taxon>Bacillota</taxon>
        <taxon>Negativicutes</taxon>
        <taxon>Acidaminococcales</taxon>
        <taxon>Acidaminococcaceae</taxon>
        <taxon>Acidaminococcaceae incertae sedis</taxon>
        <taxon>Candidatus Avacidaminococcus</taxon>
    </lineage>
</organism>
<dbReference type="Proteomes" id="UP000824099">
    <property type="component" value="Unassembled WGS sequence"/>
</dbReference>
<feature type="non-terminal residue" evidence="2">
    <location>
        <position position="282"/>
    </location>
</feature>
<reference evidence="2" key="1">
    <citation type="submission" date="2020-10" db="EMBL/GenBank/DDBJ databases">
        <authorList>
            <person name="Gilroy R."/>
        </authorList>
    </citation>
    <scope>NUCLEOTIDE SEQUENCE</scope>
    <source>
        <strain evidence="2">CHK160-1198</strain>
    </source>
</reference>
<dbReference type="SUPFAM" id="SSF51161">
    <property type="entry name" value="Trimeric LpxA-like enzymes"/>
    <property type="match status" value="1"/>
</dbReference>
<sequence>MQWENRVSKKNSGLTGITVLLVALILLGGFQGLLLVAEREQCSLGSYIRSAQELELGESLIKAARKIKQRKPEQTVDIKTQTILYPGSEVANLAVTEVNDKLLGIYELKAKIITKSNNVTVFGNTFFPPGGKNDLIYQKDFFATQGVVGAALDKSITVKQGIVSPLLKSLDVTRYKKYHTLYLPTSDELEKFGLGNRLYYGMEHDGTYRIKPGSSITGNGMLIAEQSMELGDGCFNKGRIILLSGSGIIVGNNVNLSNVLLIAKKNISIGNDTIISGIIISG</sequence>
<gene>
    <name evidence="2" type="ORF">IAB06_05745</name>
</gene>
<keyword evidence="1" id="KW-0812">Transmembrane</keyword>
<accession>A0A9D1MQN5</accession>
<evidence type="ECO:0000313" key="2">
    <source>
        <dbReference type="EMBL" id="HIU64516.1"/>
    </source>
</evidence>
<dbReference type="AlphaFoldDB" id="A0A9D1MQN5"/>
<name>A0A9D1MQN5_9FIRM</name>
<evidence type="ECO:0000256" key="1">
    <source>
        <dbReference type="SAM" id="Phobius"/>
    </source>
</evidence>
<evidence type="ECO:0000313" key="3">
    <source>
        <dbReference type="Proteomes" id="UP000824099"/>
    </source>
</evidence>
<dbReference type="EMBL" id="DVNI01000094">
    <property type="protein sequence ID" value="HIU64516.1"/>
    <property type="molecule type" value="Genomic_DNA"/>
</dbReference>
<proteinExistence type="predicted"/>
<dbReference type="InterPro" id="IPR011004">
    <property type="entry name" value="Trimer_LpxA-like_sf"/>
</dbReference>
<protein>
    <submittedName>
        <fullName evidence="2">Uncharacterized protein</fullName>
    </submittedName>
</protein>
<feature type="transmembrane region" description="Helical" evidence="1">
    <location>
        <begin position="12"/>
        <end position="37"/>
    </location>
</feature>
<comment type="caution">
    <text evidence="2">The sequence shown here is derived from an EMBL/GenBank/DDBJ whole genome shotgun (WGS) entry which is preliminary data.</text>
</comment>
<keyword evidence="1" id="KW-1133">Transmembrane helix</keyword>
<reference evidence="2" key="2">
    <citation type="journal article" date="2021" name="PeerJ">
        <title>Extensive microbial diversity within the chicken gut microbiome revealed by metagenomics and culture.</title>
        <authorList>
            <person name="Gilroy R."/>
            <person name="Ravi A."/>
            <person name="Getino M."/>
            <person name="Pursley I."/>
            <person name="Horton D.L."/>
            <person name="Alikhan N.F."/>
            <person name="Baker D."/>
            <person name="Gharbi K."/>
            <person name="Hall N."/>
            <person name="Watson M."/>
            <person name="Adriaenssens E.M."/>
            <person name="Foster-Nyarko E."/>
            <person name="Jarju S."/>
            <person name="Secka A."/>
            <person name="Antonio M."/>
            <person name="Oren A."/>
            <person name="Chaudhuri R.R."/>
            <person name="La Ragione R."/>
            <person name="Hildebrand F."/>
            <person name="Pallen M.J."/>
        </authorList>
    </citation>
    <scope>NUCLEOTIDE SEQUENCE</scope>
    <source>
        <strain evidence="2">CHK160-1198</strain>
    </source>
</reference>
<keyword evidence="1" id="KW-0472">Membrane</keyword>